<feature type="transmembrane region" description="Helical" evidence="5">
    <location>
        <begin position="200"/>
        <end position="218"/>
    </location>
</feature>
<comment type="subcellular location">
    <subcellularLocation>
        <location evidence="1">Membrane</location>
        <topology evidence="1">Multi-pass membrane protein</topology>
    </subcellularLocation>
</comment>
<feature type="transmembrane region" description="Helical" evidence="5">
    <location>
        <begin position="380"/>
        <end position="410"/>
    </location>
</feature>
<dbReference type="GO" id="GO:0055085">
    <property type="term" value="P:transmembrane transport"/>
    <property type="evidence" value="ECO:0007669"/>
    <property type="project" value="InterPro"/>
</dbReference>
<feature type="transmembrane region" description="Helical" evidence="5">
    <location>
        <begin position="97"/>
        <end position="120"/>
    </location>
</feature>
<sequence>MTLLPGLAVLRGYQRGWWRPDLVAGATVGAMLIPQSMAYAELAGMPPEYGFYAVLAPLVVYALVGTSRHLGVGPEPGTAILAATGVGAIAAGDPARYLVLMSGLALVVGAVAVLGSLARLGFIASVLSKPVLVGYITGIGLTLLSSQIAAFTGVPIEAGRFFPRVAELLRGVDDVDAATLAVGAGSLAVVLGLRRWAPQVPGALVAVGSATLLVWALPGVAPGVPVVGAVPQGLPSPALPPVSLGDVLALVPVALGIVLVGFTDNVLTARSIAARHGYRIDPNQELFALGVTNLSSGALQGFPVSSSASRTAVPAALGSRTQVVSLVAAALVVATLLFLGPVLGQIPRAALAAVIVAAAFAIIDVRGYRALWRVSRSEALLAVAAALGVVVFDVLVGVLLAVTLSVVVALGRIARPHDAVLGDQPELDGWVEVDAYPGARIEPGLLVYRFDAPLFFLNTDRFRTRVLDTLERNPGDEEWLVLDFEGVGGLDATALDGLTDLTGSLAGLGLKRVAVARANDQVVRRLRKVHLLAPEGPLHHYPTINAAVRDFRSARGTG</sequence>
<feature type="transmembrane region" description="Helical" evidence="5">
    <location>
        <begin position="323"/>
        <end position="343"/>
    </location>
</feature>
<evidence type="ECO:0000256" key="2">
    <source>
        <dbReference type="ARBA" id="ARBA00022692"/>
    </source>
</evidence>
<proteinExistence type="predicted"/>
<dbReference type="InterPro" id="IPR036513">
    <property type="entry name" value="STAS_dom_sf"/>
</dbReference>
<feature type="transmembrane region" description="Helical" evidence="5">
    <location>
        <begin position="238"/>
        <end position="262"/>
    </location>
</feature>
<dbReference type="Pfam" id="PF00916">
    <property type="entry name" value="Sulfate_transp"/>
    <property type="match status" value="1"/>
</dbReference>
<feature type="domain" description="STAS" evidence="6">
    <location>
        <begin position="435"/>
        <end position="551"/>
    </location>
</feature>
<dbReference type="STRING" id="1122622.GCA_000421185_02203"/>
<feature type="transmembrane region" description="Helical" evidence="5">
    <location>
        <begin position="132"/>
        <end position="155"/>
    </location>
</feature>
<name>A0A285VN22_9MICO</name>
<keyword evidence="4 5" id="KW-0472">Membrane</keyword>
<evidence type="ECO:0000313" key="7">
    <source>
        <dbReference type="EMBL" id="SOC54616.1"/>
    </source>
</evidence>
<dbReference type="GO" id="GO:0016020">
    <property type="term" value="C:membrane"/>
    <property type="evidence" value="ECO:0007669"/>
    <property type="project" value="UniProtKB-SubCell"/>
</dbReference>
<dbReference type="RefSeq" id="WP_170955409.1">
    <property type="nucleotide sequence ID" value="NZ_OBQK01000003.1"/>
</dbReference>
<evidence type="ECO:0000256" key="5">
    <source>
        <dbReference type="SAM" id="Phobius"/>
    </source>
</evidence>
<evidence type="ECO:0000256" key="4">
    <source>
        <dbReference type="ARBA" id="ARBA00023136"/>
    </source>
</evidence>
<dbReference type="SUPFAM" id="SSF52091">
    <property type="entry name" value="SpoIIaa-like"/>
    <property type="match status" value="1"/>
</dbReference>
<dbReference type="InterPro" id="IPR011547">
    <property type="entry name" value="SLC26A/SulP_dom"/>
</dbReference>
<dbReference type="PANTHER" id="PTHR11814">
    <property type="entry name" value="SULFATE TRANSPORTER"/>
    <property type="match status" value="1"/>
</dbReference>
<gene>
    <name evidence="7" type="ORF">SAMN05421879_103267</name>
</gene>
<keyword evidence="8" id="KW-1185">Reference proteome</keyword>
<dbReference type="Gene3D" id="3.30.750.24">
    <property type="entry name" value="STAS domain"/>
    <property type="match status" value="1"/>
</dbReference>
<feature type="transmembrane region" description="Helical" evidence="5">
    <location>
        <begin position="72"/>
        <end position="91"/>
    </location>
</feature>
<dbReference type="PROSITE" id="PS50801">
    <property type="entry name" value="STAS"/>
    <property type="match status" value="1"/>
</dbReference>
<evidence type="ECO:0000313" key="8">
    <source>
        <dbReference type="Proteomes" id="UP000219688"/>
    </source>
</evidence>
<protein>
    <submittedName>
        <fullName evidence="7">High affinity sulphate transporter 1</fullName>
    </submittedName>
</protein>
<dbReference type="EMBL" id="OBQK01000003">
    <property type="protein sequence ID" value="SOC54616.1"/>
    <property type="molecule type" value="Genomic_DNA"/>
</dbReference>
<dbReference type="CDD" id="cd07042">
    <property type="entry name" value="STAS_SulP_like_sulfate_transporter"/>
    <property type="match status" value="1"/>
</dbReference>
<keyword evidence="3 5" id="KW-1133">Transmembrane helix</keyword>
<dbReference type="AlphaFoldDB" id="A0A285VN22"/>
<dbReference type="InterPro" id="IPR001902">
    <property type="entry name" value="SLC26A/SulP_fam"/>
</dbReference>
<evidence type="ECO:0000259" key="6">
    <source>
        <dbReference type="PROSITE" id="PS50801"/>
    </source>
</evidence>
<keyword evidence="2 5" id="KW-0812">Transmembrane</keyword>
<accession>A0A285VN22</accession>
<evidence type="ECO:0000256" key="3">
    <source>
        <dbReference type="ARBA" id="ARBA00022989"/>
    </source>
</evidence>
<feature type="transmembrane region" description="Helical" evidence="5">
    <location>
        <begin position="175"/>
        <end position="193"/>
    </location>
</feature>
<feature type="transmembrane region" description="Helical" evidence="5">
    <location>
        <begin position="49"/>
        <end position="65"/>
    </location>
</feature>
<dbReference type="NCBIfam" id="TIGR00815">
    <property type="entry name" value="sulP"/>
    <property type="match status" value="1"/>
</dbReference>
<evidence type="ECO:0000256" key="1">
    <source>
        <dbReference type="ARBA" id="ARBA00004141"/>
    </source>
</evidence>
<dbReference type="Proteomes" id="UP000219688">
    <property type="component" value="Unassembled WGS sequence"/>
</dbReference>
<organism evidence="7 8">
    <name type="scientific">Ornithinimicrobium cerasi</name>
    <dbReference type="NCBI Taxonomy" id="2248773"/>
    <lineage>
        <taxon>Bacteria</taxon>
        <taxon>Bacillati</taxon>
        <taxon>Actinomycetota</taxon>
        <taxon>Actinomycetes</taxon>
        <taxon>Micrococcales</taxon>
        <taxon>Ornithinimicrobiaceae</taxon>
        <taxon>Ornithinimicrobium</taxon>
    </lineage>
</organism>
<dbReference type="InterPro" id="IPR002645">
    <property type="entry name" value="STAS_dom"/>
</dbReference>
<dbReference type="Pfam" id="PF01740">
    <property type="entry name" value="STAS"/>
    <property type="match status" value="1"/>
</dbReference>
<feature type="transmembrane region" description="Helical" evidence="5">
    <location>
        <begin position="349"/>
        <end position="368"/>
    </location>
</feature>
<reference evidence="8" key="1">
    <citation type="submission" date="2017-08" db="EMBL/GenBank/DDBJ databases">
        <authorList>
            <person name="Varghese N."/>
            <person name="Submissions S."/>
        </authorList>
    </citation>
    <scope>NUCLEOTIDE SEQUENCE [LARGE SCALE GENOMIC DNA]</scope>
    <source>
        <strain evidence="8">USBA17B2</strain>
    </source>
</reference>